<dbReference type="SUPFAM" id="SSF53041">
    <property type="entry name" value="Resolvase-like"/>
    <property type="match status" value="1"/>
</dbReference>
<dbReference type="SMART" id="SM00857">
    <property type="entry name" value="Resolvase"/>
    <property type="match status" value="1"/>
</dbReference>
<dbReference type="NCBIfam" id="NF033518">
    <property type="entry name" value="transpos_IS607"/>
    <property type="match status" value="1"/>
</dbReference>
<evidence type="ECO:0000313" key="2">
    <source>
        <dbReference type="EMBL" id="MCC5603673.1"/>
    </source>
</evidence>
<protein>
    <submittedName>
        <fullName evidence="2">IS607 family transposase</fullName>
    </submittedName>
</protein>
<dbReference type="PANTHER" id="PTHR36172:SF1">
    <property type="entry name" value="RESOLVASE-RELATED"/>
    <property type="match status" value="1"/>
</dbReference>
<dbReference type="PANTHER" id="PTHR36172">
    <property type="match status" value="1"/>
</dbReference>
<sequence length="189" mass="21648">MKLSDYAKSLGVSYKTAWRMWQRGELNATQLPSGTVIVKLDQPTNKGVVIYARVSSSENKSNLDTQAARLETYCTAKGYQIIRIVKEVGSGVNDNRHKLIDLLHKDDYSLIVCEHKDRLSRVGFNYLKVLLNQLGRDIEVVNLATERTDDLMHDFVSIITSFCARLYSIRRRTRKTECIVKCLQEDECN</sequence>
<dbReference type="Gene3D" id="3.40.50.1390">
    <property type="entry name" value="Resolvase, N-terminal catalytic domain"/>
    <property type="match status" value="1"/>
</dbReference>
<dbReference type="InterPro" id="IPR051491">
    <property type="entry name" value="Recombinase/Transposase-rel"/>
</dbReference>
<dbReference type="EMBL" id="JAIVFQ010000088">
    <property type="protein sequence ID" value="MCC5603673.1"/>
    <property type="molecule type" value="Genomic_DNA"/>
</dbReference>
<dbReference type="Pfam" id="PF00239">
    <property type="entry name" value="Resolvase"/>
    <property type="match status" value="1"/>
</dbReference>
<dbReference type="RefSeq" id="WP_229489451.1">
    <property type="nucleotide sequence ID" value="NZ_JAIVFQ010000088.1"/>
</dbReference>
<dbReference type="InterPro" id="IPR006119">
    <property type="entry name" value="Resolv_N"/>
</dbReference>
<keyword evidence="3" id="KW-1185">Reference proteome</keyword>
<evidence type="ECO:0000313" key="3">
    <source>
        <dbReference type="Proteomes" id="UP001199525"/>
    </source>
</evidence>
<dbReference type="Gene3D" id="1.10.287.2170">
    <property type="match status" value="1"/>
</dbReference>
<name>A0ABS8IIT2_9NOSO</name>
<accession>A0ABS8IIT2</accession>
<evidence type="ECO:0000259" key="1">
    <source>
        <dbReference type="PROSITE" id="PS51736"/>
    </source>
</evidence>
<dbReference type="InterPro" id="IPR048046">
    <property type="entry name" value="Transpos_IS607"/>
</dbReference>
<comment type="caution">
    <text evidence="2">The sequence shown here is derived from an EMBL/GenBank/DDBJ whole genome shotgun (WGS) entry which is preliminary data.</text>
</comment>
<dbReference type="InterPro" id="IPR036162">
    <property type="entry name" value="Resolvase-like_N_sf"/>
</dbReference>
<proteinExistence type="predicted"/>
<dbReference type="Proteomes" id="UP001199525">
    <property type="component" value="Unassembled WGS sequence"/>
</dbReference>
<feature type="domain" description="Resolvase/invertase-type recombinase catalytic" evidence="1">
    <location>
        <begin position="47"/>
        <end position="186"/>
    </location>
</feature>
<reference evidence="2 3" key="1">
    <citation type="journal article" date="2021" name="Microorganisms">
        <title>Genome Evolution of Filamentous Cyanobacterium Nostoc Species: From Facultative Symbiosis to Free Living.</title>
        <authorList>
            <person name="Huo D."/>
            <person name="Li H."/>
            <person name="Cai F."/>
            <person name="Guo X."/>
            <person name="Qiao Z."/>
            <person name="Wang W."/>
            <person name="Yu G."/>
            <person name="Li R."/>
        </authorList>
    </citation>
    <scope>NUCLEOTIDE SEQUENCE [LARGE SCALE GENOMIC DNA]</scope>
    <source>
        <strain evidence="2 3">CHAB 5714</strain>
    </source>
</reference>
<organism evidence="2 3">
    <name type="scientific">Nostoc favosum CHAB5714</name>
    <dbReference type="NCBI Taxonomy" id="2780399"/>
    <lineage>
        <taxon>Bacteria</taxon>
        <taxon>Bacillati</taxon>
        <taxon>Cyanobacteriota</taxon>
        <taxon>Cyanophyceae</taxon>
        <taxon>Nostocales</taxon>
        <taxon>Nostocaceae</taxon>
        <taxon>Nostoc</taxon>
        <taxon>Nostoc favosum</taxon>
    </lineage>
</organism>
<gene>
    <name evidence="2" type="ORF">LC586_32000</name>
</gene>
<dbReference type="PROSITE" id="PS51736">
    <property type="entry name" value="RECOMBINASES_3"/>
    <property type="match status" value="1"/>
</dbReference>